<reference evidence="1" key="2">
    <citation type="submission" date="2021-08" db="EMBL/GenBank/DDBJ databases">
        <authorList>
            <person name="Tani A."/>
            <person name="Ola A."/>
            <person name="Ogura Y."/>
            <person name="Katsura K."/>
            <person name="Hayashi T."/>
        </authorList>
    </citation>
    <scope>NUCLEOTIDE SEQUENCE</scope>
    <source>
        <strain evidence="1">LMG 23639</strain>
    </source>
</reference>
<protein>
    <submittedName>
        <fullName evidence="1">Uncharacterized protein</fullName>
    </submittedName>
</protein>
<evidence type="ECO:0000313" key="2">
    <source>
        <dbReference type="Proteomes" id="UP001055102"/>
    </source>
</evidence>
<name>A0ABQ4SZC5_9HYPH</name>
<keyword evidence="2" id="KW-1185">Reference proteome</keyword>
<organism evidence="1 2">
    <name type="scientific">Methylobacterium jeotgali</name>
    <dbReference type="NCBI Taxonomy" id="381630"/>
    <lineage>
        <taxon>Bacteria</taxon>
        <taxon>Pseudomonadati</taxon>
        <taxon>Pseudomonadota</taxon>
        <taxon>Alphaproteobacteria</taxon>
        <taxon>Hyphomicrobiales</taxon>
        <taxon>Methylobacteriaceae</taxon>
        <taxon>Methylobacterium</taxon>
    </lineage>
</organism>
<comment type="caution">
    <text evidence="1">The sequence shown here is derived from an EMBL/GenBank/DDBJ whole genome shotgun (WGS) entry which is preliminary data.</text>
</comment>
<gene>
    <name evidence="1" type="ORF">AOPFMNJM_2621</name>
</gene>
<dbReference type="RefSeq" id="WP_238276417.1">
    <property type="nucleotide sequence ID" value="NZ_BPQR01000043.1"/>
</dbReference>
<sequence length="162" mass="17670">MASKILTSTLFRDDARLQMTAIDHRYHVTVGDQGVHVRRIQFFLYGVGALQVMYAEDVASGEDPEMTASLFNAEAEVMEYGTATAKAVLIYKQMNKIIGYGYQTSADNIVGVLTIRHMDKIARTGTSKSTEERKTITASATNALKPAVMAGMTVGSRVIGRS</sequence>
<dbReference type="Proteomes" id="UP001055102">
    <property type="component" value="Unassembled WGS sequence"/>
</dbReference>
<accession>A0ABQ4SZC5</accession>
<evidence type="ECO:0000313" key="1">
    <source>
        <dbReference type="EMBL" id="GJE07295.1"/>
    </source>
</evidence>
<dbReference type="EMBL" id="BPQR01000043">
    <property type="protein sequence ID" value="GJE07295.1"/>
    <property type="molecule type" value="Genomic_DNA"/>
</dbReference>
<reference evidence="1" key="1">
    <citation type="journal article" date="2021" name="Front. Microbiol.">
        <title>Comprehensive Comparative Genomics and Phenotyping of Methylobacterium Species.</title>
        <authorList>
            <person name="Alessa O."/>
            <person name="Ogura Y."/>
            <person name="Fujitani Y."/>
            <person name="Takami H."/>
            <person name="Hayashi T."/>
            <person name="Sahin N."/>
            <person name="Tani A."/>
        </authorList>
    </citation>
    <scope>NUCLEOTIDE SEQUENCE</scope>
    <source>
        <strain evidence="1">LMG 23639</strain>
    </source>
</reference>
<proteinExistence type="predicted"/>